<protein>
    <submittedName>
        <fullName evidence="2">Toll/interleukin-1 receptor domain-containing protein</fullName>
    </submittedName>
</protein>
<gene>
    <name evidence="2" type="ORF">H1S01_06210</name>
</gene>
<organism evidence="2 3">
    <name type="scientific">Heliobacterium chlorum</name>
    <dbReference type="NCBI Taxonomy" id="2698"/>
    <lineage>
        <taxon>Bacteria</taxon>
        <taxon>Bacillati</taxon>
        <taxon>Bacillota</taxon>
        <taxon>Clostridia</taxon>
        <taxon>Eubacteriales</taxon>
        <taxon>Heliobacteriaceae</taxon>
        <taxon>Heliobacterium</taxon>
    </lineage>
</organism>
<dbReference type="PROSITE" id="PS51534">
    <property type="entry name" value="SEFIR"/>
    <property type="match status" value="1"/>
</dbReference>
<evidence type="ECO:0000313" key="2">
    <source>
        <dbReference type="EMBL" id="MBC9784103.1"/>
    </source>
</evidence>
<sequence>MLILKEENVDKIKIYISYSWAEEDNEVWVDKLIHDLYDEKLELVFDKNEINKGTSRDIDRFVYDNMLDSDYIIIIITPSYIEKANLKYDPTKERSWVEKETDYIIKRFHNDKESLIPILYKRKDNRVELPKSVSGLSYYDMSNQEMYDTELKRIKEIISRRKSDNEKNEVKGKLIHYSASANQDIDMSYYYSEYPVRISSTISYGNLAFYLNHNQTVELFLKSYKETLNIKNNLISFNTNAFNMLVPSGVYKKLNNKVFKNKNLLLNKLKEFEAKFEVTNFDLIDNKYKYKLLRIGREHWKLLISVANEYDWELNKTKWNIFQHNNDYIHVYTPTTLNDVGLNRGEHAIFRAEKDKHLLNDDVNIYISINDITKNRFEEVKINKSDSWGVRTAYTWLTNSFIPFICDKNRIRVEDFIKQDYYKLFYNDDIFSKMQSFYSLSNVIVSYDEIIILRDILCFCLNRVHPVMDYYYIASKISAPKFDNSDSPNIISRKIIDYLGGKRFESIINLDGNNSQLADSLLRCIRVFTDLNAEYKQYKLNSEDLTYIENLAINLIIKMKEIQLLEKYNF</sequence>
<dbReference type="EMBL" id="JACVHF010000004">
    <property type="protein sequence ID" value="MBC9784103.1"/>
    <property type="molecule type" value="Genomic_DNA"/>
</dbReference>
<accession>A0ABR7T260</accession>
<comment type="caution">
    <text evidence="2">The sequence shown here is derived from an EMBL/GenBank/DDBJ whole genome shotgun (WGS) entry which is preliminary data.</text>
</comment>
<dbReference type="SUPFAM" id="SSF52200">
    <property type="entry name" value="Toll/Interleukin receptor TIR domain"/>
    <property type="match status" value="1"/>
</dbReference>
<keyword evidence="3" id="KW-1185">Reference proteome</keyword>
<dbReference type="InterPro" id="IPR013568">
    <property type="entry name" value="SEFIR_dom"/>
</dbReference>
<feature type="domain" description="SEFIR" evidence="1">
    <location>
        <begin position="11"/>
        <end position="150"/>
    </location>
</feature>
<name>A0ABR7T260_HELCL</name>
<evidence type="ECO:0000313" key="3">
    <source>
        <dbReference type="Proteomes" id="UP000617402"/>
    </source>
</evidence>
<dbReference type="Proteomes" id="UP000617402">
    <property type="component" value="Unassembled WGS sequence"/>
</dbReference>
<dbReference type="InterPro" id="IPR000157">
    <property type="entry name" value="TIR_dom"/>
</dbReference>
<keyword evidence="2" id="KW-0675">Receptor</keyword>
<dbReference type="Pfam" id="PF13676">
    <property type="entry name" value="TIR_2"/>
    <property type="match status" value="1"/>
</dbReference>
<proteinExistence type="predicted"/>
<dbReference type="InterPro" id="IPR035897">
    <property type="entry name" value="Toll_tir_struct_dom_sf"/>
</dbReference>
<dbReference type="Gene3D" id="3.40.50.10140">
    <property type="entry name" value="Toll/interleukin-1 receptor homology (TIR) domain"/>
    <property type="match status" value="1"/>
</dbReference>
<evidence type="ECO:0000259" key="1">
    <source>
        <dbReference type="PROSITE" id="PS51534"/>
    </source>
</evidence>
<reference evidence="2 3" key="1">
    <citation type="submission" date="2020-07" db="EMBL/GenBank/DDBJ databases">
        <title>Draft whole-genome sequence of Heliobacterium chlorum DSM 3682, type strain.</title>
        <authorList>
            <person name="Kyndt J.A."/>
            <person name="Meyer T.E."/>
            <person name="Imhoff J.F."/>
        </authorList>
    </citation>
    <scope>NUCLEOTIDE SEQUENCE [LARGE SCALE GENOMIC DNA]</scope>
    <source>
        <strain evidence="2 3">DSM 3682</strain>
    </source>
</reference>